<dbReference type="EMBL" id="CP017637">
    <property type="protein sequence ID" value="APG12994.1"/>
    <property type="molecule type" value="Genomic_DNA"/>
</dbReference>
<evidence type="ECO:0000256" key="1">
    <source>
        <dbReference type="ARBA" id="ARBA00023002"/>
    </source>
</evidence>
<sequence>MFQSDVDDAARETLRLIGPDPQNWVPDRHGGDHNVAIIGGGQSGSAFAFALRRAGIGKVTVIDASHDAASSGPWLSSARMHKLRTPKSLPGPELGLPGLSFQSWYEARHGAAAYEAIDRIARVDWAAYLDWYRKTLGIEVRYRAKLLRIEPAEDQLRLHLDVAGEARIETARKIILAGGFPSNGGPVVPDVLSRSLPKELYAHTLEPIDFERLCDKSVAVLGSAASAFDAAAVALEAGAREVHLFARRGRLASEPVIRARGYPGAYDNYGALPDAVRWHQAIRFRRAGSTPPPDAIARAVKFPNFHLHLAAPWTSAKPFGRRLLATTPQGDIAFDFVIAGTGYQVDLAKRPELVAFSDEILLWRDRYSPAADEQDEALGAHPYLGAGHEFLEKEPGRAPYLRNIHVFNPAAFVSFGLPIGDVPSFKRDIPGVVARISRDLFLDDLPAHEARINGPIADDFEPALYASAVWRSPNIVAAE</sequence>
<gene>
    <name evidence="3" type="ORF">BKD09_32090</name>
</gene>
<proteinExistence type="predicted"/>
<evidence type="ECO:0000259" key="2">
    <source>
        <dbReference type="Pfam" id="PF07992"/>
    </source>
</evidence>
<reference evidence="3 4" key="1">
    <citation type="submission" date="2016-11" db="EMBL/GenBank/DDBJ databases">
        <title>Complete Genome Sequence of Bradyrhizobium sp. strain J5, an isolated from soybean nodule in Hokkaido.</title>
        <authorList>
            <person name="Kanehara K."/>
        </authorList>
    </citation>
    <scope>NUCLEOTIDE SEQUENCE [LARGE SCALE GENOMIC DNA]</scope>
    <source>
        <strain evidence="3 4">J5</strain>
    </source>
</reference>
<keyword evidence="1" id="KW-0560">Oxidoreductase</keyword>
<dbReference type="InterPro" id="IPR023753">
    <property type="entry name" value="FAD/NAD-binding_dom"/>
</dbReference>
<accession>A0A1L3FI77</accession>
<evidence type="ECO:0000313" key="4">
    <source>
        <dbReference type="Proteomes" id="UP000181962"/>
    </source>
</evidence>
<protein>
    <submittedName>
        <fullName evidence="3">Monooxygenase</fullName>
    </submittedName>
</protein>
<dbReference type="InterPro" id="IPR036188">
    <property type="entry name" value="FAD/NAD-bd_sf"/>
</dbReference>
<dbReference type="GO" id="GO:0050660">
    <property type="term" value="F:flavin adenine dinucleotide binding"/>
    <property type="evidence" value="ECO:0007669"/>
    <property type="project" value="TreeGrafter"/>
</dbReference>
<organism evidence="3 4">
    <name type="scientific">Bradyrhizobium japonicum</name>
    <dbReference type="NCBI Taxonomy" id="375"/>
    <lineage>
        <taxon>Bacteria</taxon>
        <taxon>Pseudomonadati</taxon>
        <taxon>Pseudomonadota</taxon>
        <taxon>Alphaproteobacteria</taxon>
        <taxon>Hyphomicrobiales</taxon>
        <taxon>Nitrobacteraceae</taxon>
        <taxon>Bradyrhizobium</taxon>
    </lineage>
</organism>
<dbReference type="PANTHER" id="PTHR43539:SF91">
    <property type="entry name" value="FAD-DEPENDENT URATE HYDROXYLASE"/>
    <property type="match status" value="1"/>
</dbReference>
<dbReference type="GO" id="GO:0004497">
    <property type="term" value="F:monooxygenase activity"/>
    <property type="evidence" value="ECO:0007669"/>
    <property type="project" value="UniProtKB-KW"/>
</dbReference>
<dbReference type="AlphaFoldDB" id="A0A1L3FI77"/>
<dbReference type="InterPro" id="IPR050982">
    <property type="entry name" value="Auxin_biosynth/cation_transpt"/>
</dbReference>
<name>A0A1L3FI77_BRAJP</name>
<dbReference type="OrthoDB" id="8671611at2"/>
<dbReference type="Proteomes" id="UP000181962">
    <property type="component" value="Chromosome"/>
</dbReference>
<feature type="domain" description="FAD/NAD(P)-binding" evidence="2">
    <location>
        <begin position="34"/>
        <end position="252"/>
    </location>
</feature>
<dbReference type="Gene3D" id="3.50.50.60">
    <property type="entry name" value="FAD/NAD(P)-binding domain"/>
    <property type="match status" value="2"/>
</dbReference>
<dbReference type="PANTHER" id="PTHR43539">
    <property type="entry name" value="FLAVIN-BINDING MONOOXYGENASE-LIKE PROTEIN (AFU_ORTHOLOGUE AFUA_4G09220)"/>
    <property type="match status" value="1"/>
</dbReference>
<keyword evidence="3" id="KW-0503">Monooxygenase</keyword>
<dbReference type="SUPFAM" id="SSF51905">
    <property type="entry name" value="FAD/NAD(P)-binding domain"/>
    <property type="match status" value="1"/>
</dbReference>
<dbReference type="RefSeq" id="WP_071915221.1">
    <property type="nucleotide sequence ID" value="NZ_CP017637.1"/>
</dbReference>
<evidence type="ECO:0000313" key="3">
    <source>
        <dbReference type="EMBL" id="APG12994.1"/>
    </source>
</evidence>
<dbReference type="Pfam" id="PF07992">
    <property type="entry name" value="Pyr_redox_2"/>
    <property type="match status" value="1"/>
</dbReference>